<evidence type="ECO:0000256" key="5">
    <source>
        <dbReference type="ARBA" id="ARBA00022617"/>
    </source>
</evidence>
<keyword evidence="11 14" id="KW-0503">Monooxygenase</keyword>
<protein>
    <recommendedName>
        <fullName evidence="17">Cytochrome P450</fullName>
    </recommendedName>
</protein>
<comment type="subcellular location">
    <subcellularLocation>
        <location evidence="3">Endoplasmic reticulum membrane</location>
        <topology evidence="3">Peripheral membrane protein</topology>
    </subcellularLocation>
    <subcellularLocation>
        <location evidence="2">Microsome membrane</location>
        <topology evidence="2">Peripheral membrane protein</topology>
    </subcellularLocation>
</comment>
<dbReference type="Gene3D" id="1.10.630.10">
    <property type="entry name" value="Cytochrome P450"/>
    <property type="match status" value="1"/>
</dbReference>
<dbReference type="InterPro" id="IPR002401">
    <property type="entry name" value="Cyt_P450_E_grp-I"/>
</dbReference>
<name>A0A1B6KYC2_9HEMI</name>
<keyword evidence="7" id="KW-0256">Endoplasmic reticulum</keyword>
<dbReference type="GO" id="GO:0005506">
    <property type="term" value="F:iron ion binding"/>
    <property type="evidence" value="ECO:0007669"/>
    <property type="project" value="InterPro"/>
</dbReference>
<dbReference type="SUPFAM" id="SSF48264">
    <property type="entry name" value="Cytochrome P450"/>
    <property type="match status" value="1"/>
</dbReference>
<dbReference type="CDD" id="cd11056">
    <property type="entry name" value="CYP6-like"/>
    <property type="match status" value="1"/>
</dbReference>
<evidence type="ECO:0000313" key="16">
    <source>
        <dbReference type="EMBL" id="JAT16456.1"/>
    </source>
</evidence>
<evidence type="ECO:0000256" key="11">
    <source>
        <dbReference type="ARBA" id="ARBA00023033"/>
    </source>
</evidence>
<comment type="similarity">
    <text evidence="4 14">Belongs to the cytochrome P450 family.</text>
</comment>
<dbReference type="GO" id="GO:0016705">
    <property type="term" value="F:oxidoreductase activity, acting on paired donors, with incorporation or reduction of molecular oxygen"/>
    <property type="evidence" value="ECO:0007669"/>
    <property type="project" value="InterPro"/>
</dbReference>
<dbReference type="GO" id="GO:0020037">
    <property type="term" value="F:heme binding"/>
    <property type="evidence" value="ECO:0007669"/>
    <property type="project" value="InterPro"/>
</dbReference>
<dbReference type="InterPro" id="IPR050476">
    <property type="entry name" value="Insect_CytP450_Detox"/>
</dbReference>
<dbReference type="PANTHER" id="PTHR24292">
    <property type="entry name" value="CYTOCHROME P450"/>
    <property type="match status" value="1"/>
</dbReference>
<sequence>MKMLPLSLTGVWLGDVIVLIALLIYIIYKYLTNTSDYFKVRGIPYLKPAFIVGYRGLLTKSSMDLSQSLYDSFAGDRFFGYFQARVPILLVKDPELQQLIRVKDFVHFQDQGFHVTGGNLLSTNLFNLRGHTWQSLRNKLNPTFTSGRLKLMFHQLVESGDHLLVNIERSYSGEPILAKNLTLDFVIEVIASCAFGMDFSKETPQTAEFISRSHSVQVSGYRKVFIDLMSLFAPKVLSLLGVRIHHPVTIEYFLNLVKTIKEYRKKNGVKRNDYFQQLLTLQEAEETGGGKIKFTVTDKDEKDNIVNQMQHFPRSPYTKETKRLTDECITSQAFGFLWSGSETVSETLSYALYHLGKDLMVQGRARKEVEDSLTRHGEWTYQAVQEMVYLDQVLQETLRLYPVMPLGFRECTMAYRIPLSDRVVEKGMIVAIPVRGLHMDPKFYPDPKRFDPDRFKGNNYKPSHIYMPFGDGPRICVAMRFAILEMKVCLAKILSRFDLQVDSKTQEPFRFDHSSFSPKPLGGVWLKLEKRRS</sequence>
<keyword evidence="15" id="KW-1133">Transmembrane helix</keyword>
<evidence type="ECO:0000256" key="13">
    <source>
        <dbReference type="PIRSR" id="PIRSR602401-1"/>
    </source>
</evidence>
<feature type="transmembrane region" description="Helical" evidence="15">
    <location>
        <begin position="12"/>
        <end position="31"/>
    </location>
</feature>
<keyword evidence="10 13" id="KW-0408">Iron</keyword>
<feature type="binding site" description="axial binding residue" evidence="13">
    <location>
        <position position="476"/>
    </location>
    <ligand>
        <name>heme</name>
        <dbReference type="ChEBI" id="CHEBI:30413"/>
    </ligand>
    <ligandPart>
        <name>Fe</name>
        <dbReference type="ChEBI" id="CHEBI:18248"/>
    </ligandPart>
</feature>
<dbReference type="Pfam" id="PF00067">
    <property type="entry name" value="p450"/>
    <property type="match status" value="1"/>
</dbReference>
<proteinExistence type="inferred from homology"/>
<keyword evidence="5 13" id="KW-0349">Heme</keyword>
<evidence type="ECO:0000256" key="14">
    <source>
        <dbReference type="RuleBase" id="RU000461"/>
    </source>
</evidence>
<accession>A0A1B6KYC2</accession>
<dbReference type="GO" id="GO:0005789">
    <property type="term" value="C:endoplasmic reticulum membrane"/>
    <property type="evidence" value="ECO:0007669"/>
    <property type="project" value="UniProtKB-SubCell"/>
</dbReference>
<evidence type="ECO:0000256" key="15">
    <source>
        <dbReference type="SAM" id="Phobius"/>
    </source>
</evidence>
<dbReference type="PROSITE" id="PS00086">
    <property type="entry name" value="CYTOCHROME_P450"/>
    <property type="match status" value="1"/>
</dbReference>
<dbReference type="PANTHER" id="PTHR24292:SF93">
    <property type="entry name" value="CYTOCHROME P450 310A1-RELATED"/>
    <property type="match status" value="1"/>
</dbReference>
<organism evidence="16">
    <name type="scientific">Graphocephala atropunctata</name>
    <dbReference type="NCBI Taxonomy" id="36148"/>
    <lineage>
        <taxon>Eukaryota</taxon>
        <taxon>Metazoa</taxon>
        <taxon>Ecdysozoa</taxon>
        <taxon>Arthropoda</taxon>
        <taxon>Hexapoda</taxon>
        <taxon>Insecta</taxon>
        <taxon>Pterygota</taxon>
        <taxon>Neoptera</taxon>
        <taxon>Paraneoptera</taxon>
        <taxon>Hemiptera</taxon>
        <taxon>Auchenorrhyncha</taxon>
        <taxon>Membracoidea</taxon>
        <taxon>Cicadellidae</taxon>
        <taxon>Cicadellinae</taxon>
        <taxon>Cicadellini</taxon>
        <taxon>Graphocephala</taxon>
    </lineage>
</organism>
<evidence type="ECO:0008006" key="17">
    <source>
        <dbReference type="Google" id="ProtNLM"/>
    </source>
</evidence>
<evidence type="ECO:0000256" key="10">
    <source>
        <dbReference type="ARBA" id="ARBA00023004"/>
    </source>
</evidence>
<keyword evidence="9 14" id="KW-0560">Oxidoreductase</keyword>
<dbReference type="InterPro" id="IPR036396">
    <property type="entry name" value="Cyt_P450_sf"/>
</dbReference>
<evidence type="ECO:0000256" key="8">
    <source>
        <dbReference type="ARBA" id="ARBA00022848"/>
    </source>
</evidence>
<dbReference type="PRINTS" id="PR00463">
    <property type="entry name" value="EP450I"/>
</dbReference>
<evidence type="ECO:0000256" key="7">
    <source>
        <dbReference type="ARBA" id="ARBA00022824"/>
    </source>
</evidence>
<reference evidence="16" key="1">
    <citation type="submission" date="2015-11" db="EMBL/GenBank/DDBJ databases">
        <title>De novo transcriptome assembly of four potential Pierce s Disease insect vectors from Arizona vineyards.</title>
        <authorList>
            <person name="Tassone E.E."/>
        </authorList>
    </citation>
    <scope>NUCLEOTIDE SEQUENCE</scope>
</reference>
<evidence type="ECO:0000256" key="9">
    <source>
        <dbReference type="ARBA" id="ARBA00023002"/>
    </source>
</evidence>
<comment type="cofactor">
    <cofactor evidence="1 13">
        <name>heme</name>
        <dbReference type="ChEBI" id="CHEBI:30413"/>
    </cofactor>
</comment>
<evidence type="ECO:0000256" key="12">
    <source>
        <dbReference type="ARBA" id="ARBA00023136"/>
    </source>
</evidence>
<evidence type="ECO:0000256" key="2">
    <source>
        <dbReference type="ARBA" id="ARBA00004174"/>
    </source>
</evidence>
<dbReference type="EMBL" id="GEBQ01023521">
    <property type="protein sequence ID" value="JAT16456.1"/>
    <property type="molecule type" value="Transcribed_RNA"/>
</dbReference>
<dbReference type="InterPro" id="IPR001128">
    <property type="entry name" value="Cyt_P450"/>
</dbReference>
<dbReference type="GO" id="GO:0004497">
    <property type="term" value="F:monooxygenase activity"/>
    <property type="evidence" value="ECO:0007669"/>
    <property type="project" value="UniProtKB-KW"/>
</dbReference>
<evidence type="ECO:0000256" key="1">
    <source>
        <dbReference type="ARBA" id="ARBA00001971"/>
    </source>
</evidence>
<dbReference type="AlphaFoldDB" id="A0A1B6KYC2"/>
<evidence type="ECO:0000256" key="3">
    <source>
        <dbReference type="ARBA" id="ARBA00004406"/>
    </source>
</evidence>
<keyword evidence="12 15" id="KW-0472">Membrane</keyword>
<evidence type="ECO:0000256" key="6">
    <source>
        <dbReference type="ARBA" id="ARBA00022723"/>
    </source>
</evidence>
<keyword evidence="15" id="KW-0812">Transmembrane</keyword>
<gene>
    <name evidence="16" type="ORF">g.6944</name>
</gene>
<keyword evidence="6 13" id="KW-0479">Metal-binding</keyword>
<dbReference type="InterPro" id="IPR017972">
    <property type="entry name" value="Cyt_P450_CS"/>
</dbReference>
<evidence type="ECO:0000256" key="4">
    <source>
        <dbReference type="ARBA" id="ARBA00010617"/>
    </source>
</evidence>
<dbReference type="PRINTS" id="PR00385">
    <property type="entry name" value="P450"/>
</dbReference>
<keyword evidence="8" id="KW-0492">Microsome</keyword>